<protein>
    <submittedName>
        <fullName evidence="3">Uncharacterized protein</fullName>
    </submittedName>
</protein>
<dbReference type="EMBL" id="CAXAMN010004558">
    <property type="protein sequence ID" value="CAK9009908.1"/>
    <property type="molecule type" value="Genomic_DNA"/>
</dbReference>
<evidence type="ECO:0000313" key="4">
    <source>
        <dbReference type="Proteomes" id="UP001642484"/>
    </source>
</evidence>
<dbReference type="Proteomes" id="UP001642484">
    <property type="component" value="Unassembled WGS sequence"/>
</dbReference>
<proteinExistence type="predicted"/>
<evidence type="ECO:0000313" key="3">
    <source>
        <dbReference type="EMBL" id="CAK9009908.1"/>
    </source>
</evidence>
<feature type="region of interest" description="Disordered" evidence="2">
    <location>
        <begin position="59"/>
        <end position="82"/>
    </location>
</feature>
<comment type="caution">
    <text evidence="3">The sequence shown here is derived from an EMBL/GenBank/DDBJ whole genome shotgun (WGS) entry which is preliminary data.</text>
</comment>
<keyword evidence="1" id="KW-0175">Coiled coil</keyword>
<sequence>MLRINVFVGRLRAAFPAPMRGTEARSGALWSERGALHIRPLRPFGLGCVPPVPVPLAPPLPSLPKQEEAAKQVEPNEVSQDASAPIETVADAIDRFLDTVDEAKEKLKIHMQEFLVPSGSQRRKPRLEVTLDVARKLIRKAEESLSELMPVEPLEHVHEMPSSLKVAGFLSNPTLNQEYHVDPESNLNEMPVYWSQDKNFFMYREAKHGGWLIGPAESKDAARWGDPTSVASEKPEVPGEWLELDPRGVWECRLIQCQAFMPDLRQPVTPP</sequence>
<keyword evidence="4" id="KW-1185">Reference proteome</keyword>
<accession>A0ABP0J6H7</accession>
<gene>
    <name evidence="3" type="ORF">CCMP2556_LOCUS9861</name>
</gene>
<organism evidence="3 4">
    <name type="scientific">Durusdinium trenchii</name>
    <dbReference type="NCBI Taxonomy" id="1381693"/>
    <lineage>
        <taxon>Eukaryota</taxon>
        <taxon>Sar</taxon>
        <taxon>Alveolata</taxon>
        <taxon>Dinophyceae</taxon>
        <taxon>Suessiales</taxon>
        <taxon>Symbiodiniaceae</taxon>
        <taxon>Durusdinium</taxon>
    </lineage>
</organism>
<reference evidence="3 4" key="1">
    <citation type="submission" date="2024-02" db="EMBL/GenBank/DDBJ databases">
        <authorList>
            <person name="Chen Y."/>
            <person name="Shah S."/>
            <person name="Dougan E. K."/>
            <person name="Thang M."/>
            <person name="Chan C."/>
        </authorList>
    </citation>
    <scope>NUCLEOTIDE SEQUENCE [LARGE SCALE GENOMIC DNA]</scope>
</reference>
<evidence type="ECO:0000256" key="1">
    <source>
        <dbReference type="SAM" id="Coils"/>
    </source>
</evidence>
<feature type="coiled-coil region" evidence="1">
    <location>
        <begin position="86"/>
        <end position="113"/>
    </location>
</feature>
<name>A0ABP0J6H7_9DINO</name>
<evidence type="ECO:0000256" key="2">
    <source>
        <dbReference type="SAM" id="MobiDB-lite"/>
    </source>
</evidence>